<dbReference type="Gene3D" id="3.40.190.10">
    <property type="entry name" value="Periplasmic binding protein-like II"/>
    <property type="match status" value="2"/>
</dbReference>
<comment type="similarity">
    <text evidence="2">Belongs to the bacterial solute-binding protein 1 family.</text>
</comment>
<accession>A0A0B8NXU6</accession>
<evidence type="ECO:0000256" key="1">
    <source>
        <dbReference type="ARBA" id="ARBA00004418"/>
    </source>
</evidence>
<keyword evidence="5" id="KW-1185">Reference proteome</keyword>
<dbReference type="Pfam" id="PF01547">
    <property type="entry name" value="SBP_bac_1"/>
    <property type="match status" value="1"/>
</dbReference>
<feature type="chain" id="PRO_5002122722" evidence="3">
    <location>
        <begin position="24"/>
        <end position="428"/>
    </location>
</feature>
<evidence type="ECO:0000313" key="4">
    <source>
        <dbReference type="EMBL" id="GAM57147.1"/>
    </source>
</evidence>
<comment type="subcellular location">
    <subcellularLocation>
        <location evidence="1">Periplasm</location>
    </subcellularLocation>
</comment>
<dbReference type="GO" id="GO:0042597">
    <property type="term" value="C:periplasmic space"/>
    <property type="evidence" value="ECO:0007669"/>
    <property type="project" value="UniProtKB-SubCell"/>
</dbReference>
<sequence>MMKKTLTTLALVTASLFSVNAMASCDLGDMEAKGKISLLSNSYPVLKHFSDKMEECASPRLQIKNKLVSGSAVQEQARIVLSSRRGNSPYDVIQVSAQSFHEFMIKEQIQPITDLVEKYWDEYDLADIPESIWDLSRVDGEIYALPIQLNMQEFFYREDVFKQYGLEVPTNYQEVVSTGQALQKEGIQYPVSQAMGRGWDVATEFTNIYLSLGGEYFDESGKPLFNNEKGVEAANILKDLLPLMSPNALSLSNDLVMVNFQQDKAVMGNVWATRAAEMDNSEVSKVVGKVNYAAAPTATANTTVPATSIFWDGYVFPNRIGADRELVFKIMMETMKKENMEQGNHLAFLSRTSASQVEGDEYRYLTALNQMMESGARPFPTEGFYGLAHTEIGNKLPDALAGKTDIRLALNDAAETYYREARSQGYLD</sequence>
<name>A0A0B8NXU6_9VIBR</name>
<reference evidence="4 5" key="2">
    <citation type="submission" date="2015-01" db="EMBL/GenBank/DDBJ databases">
        <authorList>
            <consortium name="NBRP consortium"/>
            <person name="Sawabe T."/>
            <person name="Meirelles P."/>
            <person name="Feng G."/>
            <person name="Sayaka M."/>
            <person name="Hattori M."/>
            <person name="Ohkuma M."/>
        </authorList>
    </citation>
    <scope>NUCLEOTIDE SEQUENCE [LARGE SCALE GENOMIC DNA]</scope>
    <source>
        <strain evidence="5">JCM 19231</strain>
    </source>
</reference>
<dbReference type="PANTHER" id="PTHR43649:SF12">
    <property type="entry name" value="DIACETYLCHITOBIOSE BINDING PROTEIN DASA"/>
    <property type="match status" value="1"/>
</dbReference>
<keyword evidence="3" id="KW-0732">Signal</keyword>
<dbReference type="InterPro" id="IPR006059">
    <property type="entry name" value="SBP"/>
</dbReference>
<organism evidence="4 5">
    <name type="scientific">Vibrio ishigakensis</name>
    <dbReference type="NCBI Taxonomy" id="1481914"/>
    <lineage>
        <taxon>Bacteria</taxon>
        <taxon>Pseudomonadati</taxon>
        <taxon>Pseudomonadota</taxon>
        <taxon>Gammaproteobacteria</taxon>
        <taxon>Vibrionales</taxon>
        <taxon>Vibrionaceae</taxon>
        <taxon>Vibrio</taxon>
    </lineage>
</organism>
<dbReference type="AlphaFoldDB" id="A0A0B8NXU6"/>
<dbReference type="SUPFAM" id="SSF53850">
    <property type="entry name" value="Periplasmic binding protein-like II"/>
    <property type="match status" value="1"/>
</dbReference>
<reference evidence="4 5" key="1">
    <citation type="submission" date="2015-01" db="EMBL/GenBank/DDBJ databases">
        <title>Vibrio sp. C1 JCM 19231 whole genome shotgun sequence.</title>
        <authorList>
            <person name="Sawabe T."/>
            <person name="Meirelles P."/>
            <person name="Feng G."/>
            <person name="Sayaka M."/>
            <person name="Hattori M."/>
            <person name="Ohkuma M."/>
        </authorList>
    </citation>
    <scope>NUCLEOTIDE SEQUENCE [LARGE SCALE GENOMIC DNA]</scope>
    <source>
        <strain evidence="5">JCM 19231</strain>
    </source>
</reference>
<protein>
    <submittedName>
        <fullName evidence="4">Sugar ABC transporter, periplasmic sugar-binding protein</fullName>
    </submittedName>
</protein>
<evidence type="ECO:0000256" key="3">
    <source>
        <dbReference type="SAM" id="SignalP"/>
    </source>
</evidence>
<evidence type="ECO:0000256" key="2">
    <source>
        <dbReference type="ARBA" id="ARBA00008520"/>
    </source>
</evidence>
<gene>
    <name evidence="4" type="ORF">JCM19231_3263</name>
</gene>
<dbReference type="EMBL" id="BBRZ01000045">
    <property type="protein sequence ID" value="GAM57147.1"/>
    <property type="molecule type" value="Genomic_DNA"/>
</dbReference>
<evidence type="ECO:0000313" key="5">
    <source>
        <dbReference type="Proteomes" id="UP000031671"/>
    </source>
</evidence>
<dbReference type="PROSITE" id="PS51257">
    <property type="entry name" value="PROKAR_LIPOPROTEIN"/>
    <property type="match status" value="1"/>
</dbReference>
<proteinExistence type="inferred from homology"/>
<feature type="signal peptide" evidence="3">
    <location>
        <begin position="1"/>
        <end position="23"/>
    </location>
</feature>
<dbReference type="Proteomes" id="UP000031671">
    <property type="component" value="Unassembled WGS sequence"/>
</dbReference>
<dbReference type="PANTHER" id="PTHR43649">
    <property type="entry name" value="ARABINOSE-BINDING PROTEIN-RELATED"/>
    <property type="match status" value="1"/>
</dbReference>
<comment type="caution">
    <text evidence="4">The sequence shown here is derived from an EMBL/GenBank/DDBJ whole genome shotgun (WGS) entry which is preliminary data.</text>
</comment>
<dbReference type="InterPro" id="IPR050490">
    <property type="entry name" value="Bact_solute-bd_prot1"/>
</dbReference>